<feature type="signal peptide" evidence="7">
    <location>
        <begin position="1"/>
        <end position="22"/>
    </location>
</feature>
<dbReference type="Pfam" id="PF13908">
    <property type="entry name" value="Shisa_N"/>
    <property type="match status" value="1"/>
</dbReference>
<keyword evidence="3 6" id="KW-1133">Transmembrane helix</keyword>
<dbReference type="PANTHER" id="PTHR31395">
    <property type="entry name" value="SHISA"/>
    <property type="match status" value="1"/>
</dbReference>
<keyword evidence="7" id="KW-0732">Signal</keyword>
<comment type="subcellular location">
    <subcellularLocation>
        <location evidence="1">Membrane</location>
    </subcellularLocation>
</comment>
<feature type="domain" description="Shisa N-terminal" evidence="8">
    <location>
        <begin position="25"/>
        <end position="73"/>
    </location>
</feature>
<evidence type="ECO:0000259" key="8">
    <source>
        <dbReference type="Pfam" id="PF13908"/>
    </source>
</evidence>
<dbReference type="GO" id="GO:0016020">
    <property type="term" value="C:membrane"/>
    <property type="evidence" value="ECO:0007669"/>
    <property type="project" value="UniProtKB-SubCell"/>
</dbReference>
<gene>
    <name evidence="9" type="ORF">XELAEV_18015002mg</name>
</gene>
<proteinExistence type="predicted"/>
<dbReference type="KEGG" id="xla:734735"/>
<evidence type="ECO:0000256" key="4">
    <source>
        <dbReference type="ARBA" id="ARBA00023136"/>
    </source>
</evidence>
<dbReference type="InterPro" id="IPR053891">
    <property type="entry name" value="Shisa_N"/>
</dbReference>
<evidence type="ECO:0000313" key="9">
    <source>
        <dbReference type="EMBL" id="OCT91945.1"/>
    </source>
</evidence>
<sequence>MALNVQGTAWILLCALSPLVLADRDCLWYADRNGAWHPGFDCYAFTFCCGSCHERFCCINPLQHISEREQKACITLSPKAIVGIGFSVLLFLVVIIAPMCCFRCSCCYLYQRRHRSTPHTQEIYMSGIPQQQQQPPYPRQPTCPPYPVQPSYQMDPNLVPYQMDPNLVPSQTGYGPVPVFQGNGPSPQYPMYPTAPQPYNPNGPPPYAPYPNPAQPGM</sequence>
<evidence type="ECO:0000256" key="5">
    <source>
        <dbReference type="SAM" id="MobiDB-lite"/>
    </source>
</evidence>
<feature type="transmembrane region" description="Helical" evidence="6">
    <location>
        <begin position="84"/>
        <end position="110"/>
    </location>
</feature>
<dbReference type="InterPro" id="IPR026910">
    <property type="entry name" value="Shisa"/>
</dbReference>
<feature type="chain" id="PRO_5037952997" description="Shisa N-terminal domain-containing protein" evidence="7">
    <location>
        <begin position="23"/>
        <end position="218"/>
    </location>
</feature>
<dbReference type="Proteomes" id="UP000694892">
    <property type="component" value="Chromosome 2S"/>
</dbReference>
<feature type="region of interest" description="Disordered" evidence="5">
    <location>
        <begin position="172"/>
        <end position="218"/>
    </location>
</feature>
<evidence type="ECO:0000256" key="2">
    <source>
        <dbReference type="ARBA" id="ARBA00022692"/>
    </source>
</evidence>
<keyword evidence="2 6" id="KW-0812">Transmembrane</keyword>
<feature type="compositionally biased region" description="Pro residues" evidence="5">
    <location>
        <begin position="187"/>
        <end position="218"/>
    </location>
</feature>
<keyword evidence="4 6" id="KW-0472">Membrane</keyword>
<name>A0A974DI91_XENLA</name>
<evidence type="ECO:0000256" key="3">
    <source>
        <dbReference type="ARBA" id="ARBA00022989"/>
    </source>
</evidence>
<dbReference type="OrthoDB" id="10010453at2759"/>
<evidence type="ECO:0000256" key="1">
    <source>
        <dbReference type="ARBA" id="ARBA00004370"/>
    </source>
</evidence>
<dbReference type="AlphaFoldDB" id="A0A974DI91"/>
<organism evidence="9 10">
    <name type="scientific">Xenopus laevis</name>
    <name type="common">African clawed frog</name>
    <dbReference type="NCBI Taxonomy" id="8355"/>
    <lineage>
        <taxon>Eukaryota</taxon>
        <taxon>Metazoa</taxon>
        <taxon>Chordata</taxon>
        <taxon>Craniata</taxon>
        <taxon>Vertebrata</taxon>
        <taxon>Euteleostomi</taxon>
        <taxon>Amphibia</taxon>
        <taxon>Batrachia</taxon>
        <taxon>Anura</taxon>
        <taxon>Pipoidea</taxon>
        <taxon>Pipidae</taxon>
        <taxon>Xenopodinae</taxon>
        <taxon>Xenopus</taxon>
        <taxon>Xenopus</taxon>
    </lineage>
</organism>
<dbReference type="OMA" id="DCYHRFC"/>
<accession>A0A974DI91</accession>
<evidence type="ECO:0000256" key="7">
    <source>
        <dbReference type="SAM" id="SignalP"/>
    </source>
</evidence>
<dbReference type="PANTHER" id="PTHR31395:SF5">
    <property type="entry name" value="PROTEIN SHISA-4"/>
    <property type="match status" value="1"/>
</dbReference>
<evidence type="ECO:0000313" key="10">
    <source>
        <dbReference type="Proteomes" id="UP000694892"/>
    </source>
</evidence>
<evidence type="ECO:0000256" key="6">
    <source>
        <dbReference type="SAM" id="Phobius"/>
    </source>
</evidence>
<protein>
    <recommendedName>
        <fullName evidence="8">Shisa N-terminal domain-containing protein</fullName>
    </recommendedName>
</protein>
<dbReference type="EMBL" id="CM004469">
    <property type="protein sequence ID" value="OCT91945.1"/>
    <property type="molecule type" value="Genomic_DNA"/>
</dbReference>
<reference evidence="10" key="1">
    <citation type="journal article" date="2016" name="Nature">
        <title>Genome evolution in the allotetraploid frog Xenopus laevis.</title>
        <authorList>
            <person name="Session A.M."/>
            <person name="Uno Y."/>
            <person name="Kwon T."/>
            <person name="Chapman J.A."/>
            <person name="Toyoda A."/>
            <person name="Takahashi S."/>
            <person name="Fukui A."/>
            <person name="Hikosaka A."/>
            <person name="Suzuki A."/>
            <person name="Kondo M."/>
            <person name="van Heeringen S.J."/>
            <person name="Quigley I."/>
            <person name="Heinz S."/>
            <person name="Ogino H."/>
            <person name="Ochi H."/>
            <person name="Hellsten U."/>
            <person name="Lyons J.B."/>
            <person name="Simakov O."/>
            <person name="Putnam N."/>
            <person name="Stites J."/>
            <person name="Kuroki Y."/>
            <person name="Tanaka T."/>
            <person name="Michiue T."/>
            <person name="Watanabe M."/>
            <person name="Bogdanovic O."/>
            <person name="Lister R."/>
            <person name="Georgiou G."/>
            <person name="Paranjpe S.S."/>
            <person name="van Kruijsbergen I."/>
            <person name="Shu S."/>
            <person name="Carlson J."/>
            <person name="Kinoshita T."/>
            <person name="Ohta Y."/>
            <person name="Mawaribuchi S."/>
            <person name="Jenkins J."/>
            <person name="Grimwood J."/>
            <person name="Schmutz J."/>
            <person name="Mitros T."/>
            <person name="Mozaffari S.V."/>
            <person name="Suzuki Y."/>
            <person name="Haramoto Y."/>
            <person name="Yamamoto T.S."/>
            <person name="Takagi C."/>
            <person name="Heald R."/>
            <person name="Miller K."/>
            <person name="Haudenschild C."/>
            <person name="Kitzman J."/>
            <person name="Nakayama T."/>
            <person name="Izutsu Y."/>
            <person name="Robert J."/>
            <person name="Fortriede J."/>
            <person name="Burns K."/>
            <person name="Lotay V."/>
            <person name="Karimi K."/>
            <person name="Yasuoka Y."/>
            <person name="Dichmann D.S."/>
            <person name="Flajnik M.F."/>
            <person name="Houston D.W."/>
            <person name="Shendure J."/>
            <person name="DuPasquier L."/>
            <person name="Vize P.D."/>
            <person name="Zorn A.M."/>
            <person name="Ito M."/>
            <person name="Marcotte E.M."/>
            <person name="Wallingford J.B."/>
            <person name="Ito Y."/>
            <person name="Asashima M."/>
            <person name="Ueno N."/>
            <person name="Matsuda Y."/>
            <person name="Veenstra G.J."/>
            <person name="Fujiyama A."/>
            <person name="Harland R.M."/>
            <person name="Taira M."/>
            <person name="Rokhsar D.S."/>
        </authorList>
    </citation>
    <scope>NUCLEOTIDE SEQUENCE [LARGE SCALE GENOMIC DNA]</scope>
    <source>
        <strain evidence="10">J</strain>
    </source>
</reference>